<evidence type="ECO:0000313" key="2">
    <source>
        <dbReference type="EMBL" id="EHO40515.1"/>
    </source>
</evidence>
<sequence length="133" mass="15292" precursor="true">MMRRFVTILSLLLVSFSLALADNIFVECVATPGNNQVKISWTTRSEENVARFVILRSNNDANYVELTRIAPKGAGSQYEYIDRNVMFKDISIFFYKVRAVDQNNKTVEEMSLLVHPSISDIYRTWGAIKAMFR</sequence>
<accession>H1XUL6</accession>
<keyword evidence="3" id="KW-1185">Reference proteome</keyword>
<dbReference type="Gene3D" id="2.60.40.10">
    <property type="entry name" value="Immunoglobulins"/>
    <property type="match status" value="1"/>
</dbReference>
<dbReference type="PaxDb" id="880073-Calab_0878"/>
<reference evidence="2 3" key="1">
    <citation type="submission" date="2011-09" db="EMBL/GenBank/DDBJ databases">
        <title>The permanent draft genome of Caldithrix abyssi DSM 13497.</title>
        <authorList>
            <consortium name="US DOE Joint Genome Institute (JGI-PGF)"/>
            <person name="Lucas S."/>
            <person name="Han J."/>
            <person name="Lapidus A."/>
            <person name="Bruce D."/>
            <person name="Goodwin L."/>
            <person name="Pitluck S."/>
            <person name="Peters L."/>
            <person name="Kyrpides N."/>
            <person name="Mavromatis K."/>
            <person name="Ivanova N."/>
            <person name="Mikhailova N."/>
            <person name="Chertkov O."/>
            <person name="Detter J.C."/>
            <person name="Tapia R."/>
            <person name="Han C."/>
            <person name="Land M."/>
            <person name="Hauser L."/>
            <person name="Markowitz V."/>
            <person name="Cheng J.-F."/>
            <person name="Hugenholtz P."/>
            <person name="Woyke T."/>
            <person name="Wu D."/>
            <person name="Spring S."/>
            <person name="Brambilla E."/>
            <person name="Klenk H.-P."/>
            <person name="Eisen J.A."/>
        </authorList>
    </citation>
    <scope>NUCLEOTIDE SEQUENCE [LARGE SCALE GENOMIC DNA]</scope>
    <source>
        <strain evidence="2 3">DSM 13497</strain>
    </source>
</reference>
<dbReference type="HOGENOM" id="CLU_156500_0_0_0"/>
<dbReference type="OrthoDB" id="882159at2"/>
<dbReference type="Proteomes" id="UP000004671">
    <property type="component" value="Chromosome"/>
</dbReference>
<dbReference type="InterPro" id="IPR013783">
    <property type="entry name" value="Ig-like_fold"/>
</dbReference>
<organism evidence="2 3">
    <name type="scientific">Caldithrix abyssi DSM 13497</name>
    <dbReference type="NCBI Taxonomy" id="880073"/>
    <lineage>
        <taxon>Bacteria</taxon>
        <taxon>Pseudomonadati</taxon>
        <taxon>Calditrichota</taxon>
        <taxon>Calditrichia</taxon>
        <taxon>Calditrichales</taxon>
        <taxon>Calditrichaceae</taxon>
        <taxon>Caldithrix</taxon>
    </lineage>
</organism>
<evidence type="ECO:0000313" key="3">
    <source>
        <dbReference type="Proteomes" id="UP000004671"/>
    </source>
</evidence>
<dbReference type="AlphaFoldDB" id="H1XUL6"/>
<evidence type="ECO:0000256" key="1">
    <source>
        <dbReference type="SAM" id="SignalP"/>
    </source>
</evidence>
<feature type="chain" id="PRO_5003557824" description="Fibronectin type-III domain-containing protein" evidence="1">
    <location>
        <begin position="22"/>
        <end position="133"/>
    </location>
</feature>
<protein>
    <recommendedName>
        <fullName evidence="4">Fibronectin type-III domain-containing protein</fullName>
    </recommendedName>
</protein>
<dbReference type="RefSeq" id="WP_006927512.1">
    <property type="nucleotide sequence ID" value="NZ_CM001402.1"/>
</dbReference>
<dbReference type="InParanoid" id="H1XUL6"/>
<evidence type="ECO:0008006" key="4">
    <source>
        <dbReference type="Google" id="ProtNLM"/>
    </source>
</evidence>
<dbReference type="STRING" id="880073.Cabys_76"/>
<feature type="signal peptide" evidence="1">
    <location>
        <begin position="1"/>
        <end position="21"/>
    </location>
</feature>
<name>H1XUL6_CALAY</name>
<proteinExistence type="predicted"/>
<keyword evidence="1" id="KW-0732">Signal</keyword>
<dbReference type="EMBL" id="CM001402">
    <property type="protein sequence ID" value="EHO40515.1"/>
    <property type="molecule type" value="Genomic_DNA"/>
</dbReference>
<dbReference type="eggNOG" id="ENOG5033K0C">
    <property type="taxonomic scope" value="Bacteria"/>
</dbReference>
<gene>
    <name evidence="2" type="ORF">Calab_0878</name>
</gene>